<proteinExistence type="predicted"/>
<feature type="region of interest" description="Disordered" evidence="1">
    <location>
        <begin position="50"/>
        <end position="76"/>
    </location>
</feature>
<sequence>MTPGRHAASNGPDAPDRLAPARAAHDPRVPVMRKSPVWGALPAVVVGVPPGNAEASLAGGGEATAPGRSRAYTPGG</sequence>
<protein>
    <submittedName>
        <fullName evidence="2">Uncharacterized protein</fullName>
    </submittedName>
</protein>
<name>A0ABP6R4J1_9ACTN</name>
<feature type="region of interest" description="Disordered" evidence="1">
    <location>
        <begin position="1"/>
        <end position="28"/>
    </location>
</feature>
<organism evidence="2 3">
    <name type="scientific">Streptomyces labedae</name>
    <dbReference type="NCBI Taxonomy" id="285569"/>
    <lineage>
        <taxon>Bacteria</taxon>
        <taxon>Bacillati</taxon>
        <taxon>Actinomycetota</taxon>
        <taxon>Actinomycetes</taxon>
        <taxon>Kitasatosporales</taxon>
        <taxon>Streptomycetaceae</taxon>
        <taxon>Streptomyces</taxon>
    </lineage>
</organism>
<accession>A0ABP6R4J1</accession>
<gene>
    <name evidence="2" type="ORF">GCM10010469_52570</name>
</gene>
<keyword evidence="3" id="KW-1185">Reference proteome</keyword>
<evidence type="ECO:0000256" key="1">
    <source>
        <dbReference type="SAM" id="MobiDB-lite"/>
    </source>
</evidence>
<reference evidence="3" key="1">
    <citation type="journal article" date="2019" name="Int. J. Syst. Evol. Microbiol.">
        <title>The Global Catalogue of Microorganisms (GCM) 10K type strain sequencing project: providing services to taxonomists for standard genome sequencing and annotation.</title>
        <authorList>
            <consortium name="The Broad Institute Genomics Platform"/>
            <consortium name="The Broad Institute Genome Sequencing Center for Infectious Disease"/>
            <person name="Wu L."/>
            <person name="Ma J."/>
        </authorList>
    </citation>
    <scope>NUCLEOTIDE SEQUENCE [LARGE SCALE GENOMIC DNA]</scope>
    <source>
        <strain evidence="3">JCM 9381</strain>
    </source>
</reference>
<evidence type="ECO:0000313" key="3">
    <source>
        <dbReference type="Proteomes" id="UP001500728"/>
    </source>
</evidence>
<dbReference type="Proteomes" id="UP001500728">
    <property type="component" value="Unassembled WGS sequence"/>
</dbReference>
<comment type="caution">
    <text evidence="2">The sequence shown here is derived from an EMBL/GenBank/DDBJ whole genome shotgun (WGS) entry which is preliminary data.</text>
</comment>
<dbReference type="EMBL" id="BAAAUW010000031">
    <property type="protein sequence ID" value="GAA3273488.1"/>
    <property type="molecule type" value="Genomic_DNA"/>
</dbReference>
<evidence type="ECO:0000313" key="2">
    <source>
        <dbReference type="EMBL" id="GAA3273488.1"/>
    </source>
</evidence>